<dbReference type="OrthoDB" id="3295834at2"/>
<dbReference type="Proteomes" id="UP000295621">
    <property type="component" value="Unassembled WGS sequence"/>
</dbReference>
<dbReference type="RefSeq" id="WP_131979234.1">
    <property type="nucleotide sequence ID" value="NZ_SMKL01000005.1"/>
</dbReference>
<dbReference type="EMBL" id="SMKL01000005">
    <property type="protein sequence ID" value="TDC54228.1"/>
    <property type="molecule type" value="Genomic_DNA"/>
</dbReference>
<name>A0A4R4RVP7_9ACTN</name>
<organism evidence="1 2">
    <name type="scientific">Jiangella ureilytica</name>
    <dbReference type="NCBI Taxonomy" id="2530374"/>
    <lineage>
        <taxon>Bacteria</taxon>
        <taxon>Bacillati</taxon>
        <taxon>Actinomycetota</taxon>
        <taxon>Actinomycetes</taxon>
        <taxon>Jiangellales</taxon>
        <taxon>Jiangellaceae</taxon>
        <taxon>Jiangella</taxon>
    </lineage>
</organism>
<sequence length="134" mass="14805">MISLELARKLREAGLRWEPQPGDRFVIADRGMDDEVFVVSHMVVDVHEFPSGGRVLGFNGTVEWALDSVEQDAALWLPGESRLRELLGGAFVRLDRSGDGFRVTLDVAGRRVELDDEQAEEAYGKALLHLATGA</sequence>
<evidence type="ECO:0000313" key="1">
    <source>
        <dbReference type="EMBL" id="TDC54228.1"/>
    </source>
</evidence>
<gene>
    <name evidence="1" type="ORF">E1212_03625</name>
</gene>
<comment type="caution">
    <text evidence="1">The sequence shown here is derived from an EMBL/GenBank/DDBJ whole genome shotgun (WGS) entry which is preliminary data.</text>
</comment>
<keyword evidence="2" id="KW-1185">Reference proteome</keyword>
<proteinExistence type="predicted"/>
<dbReference type="AlphaFoldDB" id="A0A4R4RVP7"/>
<reference evidence="1 2" key="1">
    <citation type="submission" date="2019-02" db="EMBL/GenBank/DDBJ databases">
        <title>Draft genome sequences of novel Actinobacteria.</title>
        <authorList>
            <person name="Sahin N."/>
            <person name="Ay H."/>
            <person name="Saygin H."/>
        </authorList>
    </citation>
    <scope>NUCLEOTIDE SEQUENCE [LARGE SCALE GENOMIC DNA]</scope>
    <source>
        <strain evidence="1 2">KC603</strain>
    </source>
</reference>
<evidence type="ECO:0000313" key="2">
    <source>
        <dbReference type="Proteomes" id="UP000295621"/>
    </source>
</evidence>
<accession>A0A4R4RVP7</accession>
<protein>
    <submittedName>
        <fullName evidence="1">Pilus assembly protein CpaE</fullName>
    </submittedName>
</protein>